<comment type="caution">
    <text evidence="2">The sequence shown here is derived from an EMBL/GenBank/DDBJ whole genome shotgun (WGS) entry which is preliminary data.</text>
</comment>
<dbReference type="AlphaFoldDB" id="A0A412FY06"/>
<dbReference type="InterPro" id="IPR001920">
    <property type="entry name" value="Asp/Glu_race"/>
</dbReference>
<dbReference type="SUPFAM" id="SSF53681">
    <property type="entry name" value="Aspartate/glutamate racemase"/>
    <property type="match status" value="2"/>
</dbReference>
<dbReference type="InterPro" id="IPR015942">
    <property type="entry name" value="Asp/Glu/hydantoin_racemase"/>
</dbReference>
<protein>
    <submittedName>
        <fullName evidence="2">Uncharacterized protein</fullName>
    </submittedName>
</protein>
<gene>
    <name evidence="2" type="ORF">DWY25_10805</name>
</gene>
<accession>A0A412FY06</accession>
<dbReference type="Pfam" id="PF01177">
    <property type="entry name" value="Asp_Glu_race"/>
    <property type="match status" value="1"/>
</dbReference>
<dbReference type="InterPro" id="IPR018187">
    <property type="entry name" value="Asp/Glu_racemase_AS_1"/>
</dbReference>
<dbReference type="PROSITE" id="PS00923">
    <property type="entry name" value="ASP_GLU_RACEMASE_1"/>
    <property type="match status" value="1"/>
</dbReference>
<dbReference type="GO" id="GO:0047661">
    <property type="term" value="F:amino-acid racemase activity"/>
    <property type="evidence" value="ECO:0007669"/>
    <property type="project" value="InterPro"/>
</dbReference>
<dbReference type="Gene3D" id="3.40.50.1860">
    <property type="match status" value="2"/>
</dbReference>
<organism evidence="2 3">
    <name type="scientific">Holdemania filiformis</name>
    <dbReference type="NCBI Taxonomy" id="61171"/>
    <lineage>
        <taxon>Bacteria</taxon>
        <taxon>Bacillati</taxon>
        <taxon>Bacillota</taxon>
        <taxon>Erysipelotrichia</taxon>
        <taxon>Erysipelotrichales</taxon>
        <taxon>Erysipelotrichaceae</taxon>
        <taxon>Holdemania</taxon>
    </lineage>
</organism>
<dbReference type="EMBL" id="QRUP01000013">
    <property type="protein sequence ID" value="RGR73047.1"/>
    <property type="molecule type" value="Genomic_DNA"/>
</dbReference>
<reference evidence="2 3" key="1">
    <citation type="submission" date="2018-08" db="EMBL/GenBank/DDBJ databases">
        <title>A genome reference for cultivated species of the human gut microbiota.</title>
        <authorList>
            <person name="Zou Y."/>
            <person name="Xue W."/>
            <person name="Luo G."/>
        </authorList>
    </citation>
    <scope>NUCLEOTIDE SEQUENCE [LARGE SCALE GENOMIC DNA]</scope>
    <source>
        <strain evidence="2 3">AF24-29</strain>
    </source>
</reference>
<name>A0A412FY06_9FIRM</name>
<evidence type="ECO:0000256" key="1">
    <source>
        <dbReference type="ARBA" id="ARBA00023235"/>
    </source>
</evidence>
<evidence type="ECO:0000313" key="2">
    <source>
        <dbReference type="EMBL" id="RGR73047.1"/>
    </source>
</evidence>
<dbReference type="PANTHER" id="PTHR21198">
    <property type="entry name" value="GLUTAMATE RACEMASE"/>
    <property type="match status" value="1"/>
</dbReference>
<keyword evidence="1" id="KW-0413">Isomerase</keyword>
<sequence length="244" mass="27073">MIGVFDSGIGGLRLLDKLRQRWPQEDFVYLADQAHVPYGSLDRDTLLDLLQLNLNWLEKQGADRIVVACNTASATGIARRYRGQAQIVEIISKTCEQIPASTAKILVLATPFTAQSHRYQQVLARQLPQAEVKEVGLSCLAFMIEHLCPKQEIETYLKGELNAYQNGFDLAVLACTHFPFARDQFAKVLGIPLIDSESIALEAPAQPGQGTLRIATTGSVELLARQLRGLMNWDVPCEQIQIEV</sequence>
<dbReference type="PANTHER" id="PTHR21198:SF3">
    <property type="entry name" value="GLUTAMATE RACEMASE"/>
    <property type="match status" value="1"/>
</dbReference>
<evidence type="ECO:0000313" key="3">
    <source>
        <dbReference type="Proteomes" id="UP000284178"/>
    </source>
</evidence>
<dbReference type="RefSeq" id="WP_117895244.1">
    <property type="nucleotide sequence ID" value="NZ_CABJCV010000013.1"/>
</dbReference>
<dbReference type="Proteomes" id="UP000284178">
    <property type="component" value="Unassembled WGS sequence"/>
</dbReference>
<dbReference type="GeneID" id="83015885"/>
<keyword evidence="3" id="KW-1185">Reference proteome</keyword>
<proteinExistence type="predicted"/>